<dbReference type="InterPro" id="IPR040322">
    <property type="entry name" value="TROVE2"/>
</dbReference>
<organism evidence="7 8">
    <name type="scientific">Owenia fusiformis</name>
    <name type="common">Polychaete worm</name>
    <dbReference type="NCBI Taxonomy" id="6347"/>
    <lineage>
        <taxon>Eukaryota</taxon>
        <taxon>Metazoa</taxon>
        <taxon>Spiralia</taxon>
        <taxon>Lophotrochozoa</taxon>
        <taxon>Annelida</taxon>
        <taxon>Polychaeta</taxon>
        <taxon>Sedentaria</taxon>
        <taxon>Canalipalpata</taxon>
        <taxon>Sabellida</taxon>
        <taxon>Oweniida</taxon>
        <taxon>Oweniidae</taxon>
        <taxon>Owenia</taxon>
    </lineage>
</organism>
<comment type="similarity">
    <text evidence="2">Belongs to the Ro 60 kDa family.</text>
</comment>
<dbReference type="PROSITE" id="PS50988">
    <property type="entry name" value="TROVE"/>
    <property type="match status" value="1"/>
</dbReference>
<keyword evidence="5" id="KW-0694">RNA-binding</keyword>
<evidence type="ECO:0000256" key="1">
    <source>
        <dbReference type="ARBA" id="ARBA00004496"/>
    </source>
</evidence>
<dbReference type="Pfam" id="PF05731">
    <property type="entry name" value="TROVE"/>
    <property type="match status" value="1"/>
</dbReference>
<evidence type="ECO:0000256" key="4">
    <source>
        <dbReference type="ARBA" id="ARBA00022723"/>
    </source>
</evidence>
<gene>
    <name evidence="7" type="ORF">OFUS_LOCUS11505</name>
</gene>
<dbReference type="InterPro" id="IPR008858">
    <property type="entry name" value="TROVE_dom"/>
</dbReference>
<dbReference type="GO" id="GO:1990904">
    <property type="term" value="C:ribonucleoprotein complex"/>
    <property type="evidence" value="ECO:0007669"/>
    <property type="project" value="UniProtKB-KW"/>
</dbReference>
<keyword evidence="4" id="KW-0479">Metal-binding</keyword>
<dbReference type="PANTHER" id="PTHR14202:SF0">
    <property type="entry name" value="RNA-BINDING PROTEIN RO60"/>
    <property type="match status" value="1"/>
</dbReference>
<dbReference type="InterPro" id="IPR037214">
    <property type="entry name" value="TROVE_dom_sf"/>
</dbReference>
<dbReference type="Gene3D" id="3.40.50.410">
    <property type="entry name" value="von Willebrand factor, type A domain"/>
    <property type="match status" value="2"/>
</dbReference>
<dbReference type="GO" id="GO:0003723">
    <property type="term" value="F:RNA binding"/>
    <property type="evidence" value="ECO:0007669"/>
    <property type="project" value="UniProtKB-KW"/>
</dbReference>
<proteinExistence type="inferred from homology"/>
<dbReference type="EMBL" id="CAIIXF020000006">
    <property type="protein sequence ID" value="CAH1785455.1"/>
    <property type="molecule type" value="Genomic_DNA"/>
</dbReference>
<protein>
    <submittedName>
        <fullName evidence="7">Uncharacterized protein</fullName>
    </submittedName>
</protein>
<evidence type="ECO:0000256" key="5">
    <source>
        <dbReference type="ARBA" id="ARBA00022884"/>
    </source>
</evidence>
<dbReference type="AlphaFoldDB" id="A0A8J1UCQ6"/>
<evidence type="ECO:0000256" key="6">
    <source>
        <dbReference type="ARBA" id="ARBA00023274"/>
    </source>
</evidence>
<evidence type="ECO:0000256" key="3">
    <source>
        <dbReference type="ARBA" id="ARBA00022490"/>
    </source>
</evidence>
<accession>A0A8J1UCQ6</accession>
<comment type="caution">
    <text evidence="7">The sequence shown here is derived from an EMBL/GenBank/DDBJ whole genome shotgun (WGS) entry which is preliminary data.</text>
</comment>
<keyword evidence="8" id="KW-1185">Reference proteome</keyword>
<dbReference type="GO" id="GO:0005737">
    <property type="term" value="C:cytoplasm"/>
    <property type="evidence" value="ECO:0007669"/>
    <property type="project" value="UniProtKB-SubCell"/>
</dbReference>
<dbReference type="SUPFAM" id="SSF140864">
    <property type="entry name" value="TROVE domain-like"/>
    <property type="match status" value="1"/>
</dbReference>
<dbReference type="Pfam" id="PF25045">
    <property type="entry name" value="vWA_Ro60"/>
    <property type="match status" value="1"/>
</dbReference>
<comment type="subcellular location">
    <subcellularLocation>
        <location evidence="1">Cytoplasm</location>
    </subcellularLocation>
</comment>
<dbReference type="InterPro" id="IPR036465">
    <property type="entry name" value="vWFA_dom_sf"/>
</dbReference>
<keyword evidence="3" id="KW-0963">Cytoplasm</keyword>
<name>A0A8J1UCQ6_OWEFU</name>
<evidence type="ECO:0000313" key="7">
    <source>
        <dbReference type="EMBL" id="CAH1785455.1"/>
    </source>
</evidence>
<keyword evidence="6" id="KW-0687">Ribonucleoprotein</keyword>
<reference evidence="7" key="1">
    <citation type="submission" date="2022-03" db="EMBL/GenBank/DDBJ databases">
        <authorList>
            <person name="Martin C."/>
        </authorList>
    </citation>
    <scope>NUCLEOTIDE SEQUENCE</scope>
</reference>
<dbReference type="InterPro" id="IPR056800">
    <property type="entry name" value="vWA_Ro60"/>
</dbReference>
<dbReference type="PANTHER" id="PTHR14202">
    <property type="entry name" value="60 KDA RIBONUCLEOPROTEIN SSA/RO"/>
    <property type="match status" value="1"/>
</dbReference>
<dbReference type="SUPFAM" id="SSF53300">
    <property type="entry name" value="vWA-like"/>
    <property type="match status" value="1"/>
</dbReference>
<dbReference type="GO" id="GO:0046872">
    <property type="term" value="F:metal ion binding"/>
    <property type="evidence" value="ECO:0007669"/>
    <property type="project" value="UniProtKB-KW"/>
</dbReference>
<sequence>MDRLRRFICLGSESGTYYISETDLGIENAACIQRLIDDGRGVEAVKELITYSTEGRVAKDKPIIFALAFLARNSKDLKTKTAAYNALSDICRIPTQLFIFIDFAQNLSGNTKGWGRCQRTAISDWYNDKIPKQLALHVTKYIQRNGWSHKDVLRLGHVKPENQGTSVILRYVVKGLEATKKEYLKEDSPSNIQELISYLEVVDTVKHSGDKQQVARLIEEYDLAREHVPTSMLNCREIWRALLQHMPMTAMLRNLSKMTTMGLFPSRGDNTKLVVDRLKDEELLRKARIHPFNVLIALKAYEQGKSDRGKLRWIPNEQIRAALNSAFYASFKFIEPTNKRFLIAVDISSSMTHGGIHGTPQMSPAIGAAAMAMSTARTEPHYQIVAFSTDIRPVELNGSLTVQQCCLKFAELSEGGTNCSKPMQWAMEKNLAYDVFIVYTDCETWYGNTHPSEALRQYRAAMNIPNARLIVCCMTSNGFTLADPEDPGMLDIAGFDSAAPEVIRNFVMGHL</sequence>
<evidence type="ECO:0000313" key="8">
    <source>
        <dbReference type="Proteomes" id="UP000749559"/>
    </source>
</evidence>
<dbReference type="OrthoDB" id="6098064at2759"/>
<evidence type="ECO:0000256" key="2">
    <source>
        <dbReference type="ARBA" id="ARBA00007814"/>
    </source>
</evidence>
<dbReference type="Proteomes" id="UP000749559">
    <property type="component" value="Unassembled WGS sequence"/>
</dbReference>